<name>A0A699JL78_TANCI</name>
<proteinExistence type="predicted"/>
<sequence>MRFDHDCEVRNTKLEVMLNSVTWVYKFLKIIMFSYYLSVHEWIRIRRIKRQWLEQYHVTLQNLRIIKGATQVNQRGLQLNVCFLKEKTVLKQHGLF</sequence>
<protein>
    <submittedName>
        <fullName evidence="2">Uncharacterized protein</fullName>
    </submittedName>
</protein>
<reference evidence="2" key="1">
    <citation type="journal article" date="2019" name="Sci. Rep.">
        <title>Draft genome of Tanacetum cinerariifolium, the natural source of mosquito coil.</title>
        <authorList>
            <person name="Yamashiro T."/>
            <person name="Shiraishi A."/>
            <person name="Satake H."/>
            <person name="Nakayama K."/>
        </authorList>
    </citation>
    <scope>NUCLEOTIDE SEQUENCE</scope>
</reference>
<evidence type="ECO:0000313" key="2">
    <source>
        <dbReference type="EMBL" id="GFA43830.1"/>
    </source>
</evidence>
<keyword evidence="1" id="KW-0812">Transmembrane</keyword>
<gene>
    <name evidence="2" type="ORF">Tci_615802</name>
</gene>
<accession>A0A699JL78</accession>
<dbReference type="EMBL" id="BKCJ010424073">
    <property type="protein sequence ID" value="GFA43830.1"/>
    <property type="molecule type" value="Genomic_DNA"/>
</dbReference>
<feature type="transmembrane region" description="Helical" evidence="1">
    <location>
        <begin position="23"/>
        <end position="43"/>
    </location>
</feature>
<organism evidence="2">
    <name type="scientific">Tanacetum cinerariifolium</name>
    <name type="common">Dalmatian daisy</name>
    <name type="synonym">Chrysanthemum cinerariifolium</name>
    <dbReference type="NCBI Taxonomy" id="118510"/>
    <lineage>
        <taxon>Eukaryota</taxon>
        <taxon>Viridiplantae</taxon>
        <taxon>Streptophyta</taxon>
        <taxon>Embryophyta</taxon>
        <taxon>Tracheophyta</taxon>
        <taxon>Spermatophyta</taxon>
        <taxon>Magnoliopsida</taxon>
        <taxon>eudicotyledons</taxon>
        <taxon>Gunneridae</taxon>
        <taxon>Pentapetalae</taxon>
        <taxon>asterids</taxon>
        <taxon>campanulids</taxon>
        <taxon>Asterales</taxon>
        <taxon>Asteraceae</taxon>
        <taxon>Asteroideae</taxon>
        <taxon>Anthemideae</taxon>
        <taxon>Anthemidinae</taxon>
        <taxon>Tanacetum</taxon>
    </lineage>
</organism>
<keyword evidence="1" id="KW-1133">Transmembrane helix</keyword>
<comment type="caution">
    <text evidence="2">The sequence shown here is derived from an EMBL/GenBank/DDBJ whole genome shotgun (WGS) entry which is preliminary data.</text>
</comment>
<evidence type="ECO:0000256" key="1">
    <source>
        <dbReference type="SAM" id="Phobius"/>
    </source>
</evidence>
<dbReference type="AlphaFoldDB" id="A0A699JL78"/>
<keyword evidence="1" id="KW-0472">Membrane</keyword>